<dbReference type="RefSeq" id="WP_114185569.1">
    <property type="nucleotide sequence ID" value="NZ_BJYU01000025.1"/>
</dbReference>
<dbReference type="EMBL" id="BJYU01000025">
    <property type="protein sequence ID" value="GEO14552.1"/>
    <property type="molecule type" value="Genomic_DNA"/>
</dbReference>
<dbReference type="PROSITE" id="PS50887">
    <property type="entry name" value="GGDEF"/>
    <property type="match status" value="1"/>
</dbReference>
<dbReference type="PANTHER" id="PTHR45138:SF9">
    <property type="entry name" value="DIGUANYLATE CYCLASE DGCM-RELATED"/>
    <property type="match status" value="1"/>
</dbReference>
<dbReference type="CDD" id="cd12914">
    <property type="entry name" value="PDC1_DGC_like"/>
    <property type="match status" value="1"/>
</dbReference>
<comment type="catalytic activity">
    <reaction evidence="2">
        <text>2 GTP = 3',3'-c-di-GMP + 2 diphosphate</text>
        <dbReference type="Rhea" id="RHEA:24898"/>
        <dbReference type="ChEBI" id="CHEBI:33019"/>
        <dbReference type="ChEBI" id="CHEBI:37565"/>
        <dbReference type="ChEBI" id="CHEBI:58805"/>
        <dbReference type="EC" id="2.7.7.65"/>
    </reaction>
</comment>
<accession>A0A512BRI6</accession>
<dbReference type="EC" id="2.7.7.65" evidence="1"/>
<evidence type="ECO:0000313" key="5">
    <source>
        <dbReference type="EMBL" id="GEO14552.1"/>
    </source>
</evidence>
<feature type="transmembrane region" description="Helical" evidence="3">
    <location>
        <begin position="12"/>
        <end position="33"/>
    </location>
</feature>
<organism evidence="5 6">
    <name type="scientific">Microvirga aerophila</name>
    <dbReference type="NCBI Taxonomy" id="670291"/>
    <lineage>
        <taxon>Bacteria</taxon>
        <taxon>Pseudomonadati</taxon>
        <taxon>Pseudomonadota</taxon>
        <taxon>Alphaproteobacteria</taxon>
        <taxon>Hyphomicrobiales</taxon>
        <taxon>Methylobacteriaceae</taxon>
        <taxon>Microvirga</taxon>
    </lineage>
</organism>
<dbReference type="AlphaFoldDB" id="A0A512BRI6"/>
<evidence type="ECO:0000256" key="1">
    <source>
        <dbReference type="ARBA" id="ARBA00012528"/>
    </source>
</evidence>
<protein>
    <recommendedName>
        <fullName evidence="1">diguanylate cyclase</fullName>
        <ecNumber evidence="1">2.7.7.65</ecNumber>
    </recommendedName>
</protein>
<dbReference type="InterPro" id="IPR043128">
    <property type="entry name" value="Rev_trsase/Diguanyl_cyclase"/>
</dbReference>
<gene>
    <name evidence="5" type="ORF">MAE02_22480</name>
</gene>
<dbReference type="PANTHER" id="PTHR45138">
    <property type="entry name" value="REGULATORY COMPONENTS OF SENSORY TRANSDUCTION SYSTEM"/>
    <property type="match status" value="1"/>
</dbReference>
<dbReference type="SUPFAM" id="SSF55073">
    <property type="entry name" value="Nucleotide cyclase"/>
    <property type="match status" value="1"/>
</dbReference>
<evidence type="ECO:0000313" key="6">
    <source>
        <dbReference type="Proteomes" id="UP000321085"/>
    </source>
</evidence>
<evidence type="ECO:0000256" key="3">
    <source>
        <dbReference type="SAM" id="Phobius"/>
    </source>
</evidence>
<sequence>MVRASRIRTLSSAAWLKAFVVVVCLAIIALEGWRDWAERNDQFADIRAEMENLAKSFTQHAEDTFELADAILVDAVDRVETGGTSLVSLTEMDGFLAERIQPLRRFKSLTVYGEDGLLLSSSLPGHRYKVDGSKQAFFLHHSRSPSRRWFFGPLIRDPLGSDWILTLSRRIAKPDGSFGGVVQISIPPLYFSSFFSRFDVGSQGTVTLFQKDGTLLARYPYIDRAIGVQSAYEPWFKNSVTSGSYEYTSPIDGVTRIGGYQSNHIFPIGVLSSVGRDEALAEWNREFIIRVVGVSLLVAMIGSLGWSLAGQLRRREQAEAELAVLAATDGLTGLANRRTFDNSLQAEWLRAAREGTCLSLLLIDIDHFKAFNDLYGHQAGDVCLQDVARLLGESVRRPGDLVARYGGEELAVLMPSTDAKGAAAVAEVVRSRIEELAVPHGANTSSGVLTISVGAATLKPAVEVLRTDPKMLITLADGALYRAKLEGRNRVSVSEAA</sequence>
<dbReference type="GO" id="GO:0005886">
    <property type="term" value="C:plasma membrane"/>
    <property type="evidence" value="ECO:0007669"/>
    <property type="project" value="TreeGrafter"/>
</dbReference>
<dbReference type="InterPro" id="IPR050469">
    <property type="entry name" value="Diguanylate_Cyclase"/>
</dbReference>
<dbReference type="SMART" id="SM00267">
    <property type="entry name" value="GGDEF"/>
    <property type="match status" value="1"/>
</dbReference>
<dbReference type="GO" id="GO:0043709">
    <property type="term" value="P:cell adhesion involved in single-species biofilm formation"/>
    <property type="evidence" value="ECO:0007669"/>
    <property type="project" value="TreeGrafter"/>
</dbReference>
<dbReference type="InterPro" id="IPR000160">
    <property type="entry name" value="GGDEF_dom"/>
</dbReference>
<dbReference type="OrthoDB" id="9812260at2"/>
<keyword evidence="3" id="KW-0812">Transmembrane</keyword>
<dbReference type="CDD" id="cd01949">
    <property type="entry name" value="GGDEF"/>
    <property type="match status" value="1"/>
</dbReference>
<dbReference type="Pfam" id="PF22588">
    <property type="entry name" value="dCache_1_like"/>
    <property type="match status" value="1"/>
</dbReference>
<dbReference type="GO" id="GO:0052621">
    <property type="term" value="F:diguanylate cyclase activity"/>
    <property type="evidence" value="ECO:0007669"/>
    <property type="project" value="UniProtKB-EC"/>
</dbReference>
<dbReference type="NCBIfam" id="TIGR00254">
    <property type="entry name" value="GGDEF"/>
    <property type="match status" value="1"/>
</dbReference>
<dbReference type="Pfam" id="PF00990">
    <property type="entry name" value="GGDEF"/>
    <property type="match status" value="1"/>
</dbReference>
<keyword evidence="6" id="KW-1185">Reference proteome</keyword>
<dbReference type="Gene3D" id="3.30.70.270">
    <property type="match status" value="1"/>
</dbReference>
<dbReference type="GO" id="GO:1902201">
    <property type="term" value="P:negative regulation of bacterial-type flagellum-dependent cell motility"/>
    <property type="evidence" value="ECO:0007669"/>
    <property type="project" value="TreeGrafter"/>
</dbReference>
<evidence type="ECO:0000256" key="2">
    <source>
        <dbReference type="ARBA" id="ARBA00034247"/>
    </source>
</evidence>
<reference evidence="5 6" key="1">
    <citation type="submission" date="2019-07" db="EMBL/GenBank/DDBJ databases">
        <title>Whole genome shotgun sequence of Microvirga aerophila NBRC 106136.</title>
        <authorList>
            <person name="Hosoyama A."/>
            <person name="Uohara A."/>
            <person name="Ohji S."/>
            <person name="Ichikawa N."/>
        </authorList>
    </citation>
    <scope>NUCLEOTIDE SEQUENCE [LARGE SCALE GENOMIC DNA]</scope>
    <source>
        <strain evidence="5 6">NBRC 106136</strain>
    </source>
</reference>
<dbReference type="FunFam" id="3.30.70.270:FF:000001">
    <property type="entry name" value="Diguanylate cyclase domain protein"/>
    <property type="match status" value="1"/>
</dbReference>
<dbReference type="InterPro" id="IPR054327">
    <property type="entry name" value="His-kinase-like_sensor"/>
</dbReference>
<keyword evidence="3" id="KW-0472">Membrane</keyword>
<keyword evidence="3" id="KW-1133">Transmembrane helix</keyword>
<dbReference type="CDD" id="cd12915">
    <property type="entry name" value="PDC2_DGC_like"/>
    <property type="match status" value="1"/>
</dbReference>
<feature type="domain" description="GGDEF" evidence="4">
    <location>
        <begin position="356"/>
        <end position="496"/>
    </location>
</feature>
<dbReference type="Gene3D" id="3.30.450.20">
    <property type="entry name" value="PAS domain"/>
    <property type="match status" value="2"/>
</dbReference>
<proteinExistence type="predicted"/>
<dbReference type="Proteomes" id="UP000321085">
    <property type="component" value="Unassembled WGS sequence"/>
</dbReference>
<name>A0A512BRI6_9HYPH</name>
<evidence type="ECO:0000259" key="4">
    <source>
        <dbReference type="PROSITE" id="PS50887"/>
    </source>
</evidence>
<comment type="caution">
    <text evidence="5">The sequence shown here is derived from an EMBL/GenBank/DDBJ whole genome shotgun (WGS) entry which is preliminary data.</text>
</comment>
<dbReference type="InterPro" id="IPR029787">
    <property type="entry name" value="Nucleotide_cyclase"/>
</dbReference>